<organism evidence="4 5">
    <name type="scientific">Tangfeifania diversioriginum</name>
    <dbReference type="NCBI Taxonomy" id="1168035"/>
    <lineage>
        <taxon>Bacteria</taxon>
        <taxon>Pseudomonadati</taxon>
        <taxon>Bacteroidota</taxon>
        <taxon>Bacteroidia</taxon>
        <taxon>Marinilabiliales</taxon>
        <taxon>Prolixibacteraceae</taxon>
        <taxon>Tangfeifania</taxon>
    </lineage>
</organism>
<proteinExistence type="inferred from homology"/>
<protein>
    <submittedName>
        <fullName evidence="4">TonB-linked outer membrane protein, SusC/RagA family</fullName>
    </submittedName>
</protein>
<dbReference type="InterPro" id="IPR039426">
    <property type="entry name" value="TonB-dep_rcpt-like"/>
</dbReference>
<dbReference type="SUPFAM" id="SSF49464">
    <property type="entry name" value="Carboxypeptidase regulatory domain-like"/>
    <property type="match status" value="1"/>
</dbReference>
<evidence type="ECO:0000313" key="4">
    <source>
        <dbReference type="EMBL" id="SHJ16434.1"/>
    </source>
</evidence>
<evidence type="ECO:0000313" key="5">
    <source>
        <dbReference type="Proteomes" id="UP000184050"/>
    </source>
</evidence>
<dbReference type="FunFam" id="2.170.130.10:FF:000003">
    <property type="entry name" value="SusC/RagA family TonB-linked outer membrane protein"/>
    <property type="match status" value="1"/>
</dbReference>
<dbReference type="PROSITE" id="PS52016">
    <property type="entry name" value="TONB_DEPENDENT_REC_3"/>
    <property type="match status" value="1"/>
</dbReference>
<keyword evidence="1" id="KW-0813">Transport</keyword>
<dbReference type="Proteomes" id="UP000184050">
    <property type="component" value="Unassembled WGS sequence"/>
</dbReference>
<dbReference type="AlphaFoldDB" id="A0A1M6H2Q7"/>
<dbReference type="InterPro" id="IPR023996">
    <property type="entry name" value="TonB-dep_OMP_SusC/RagA"/>
</dbReference>
<name>A0A1M6H2Q7_9BACT</name>
<keyword evidence="2" id="KW-1133">Transmembrane helix</keyword>
<dbReference type="Gene3D" id="2.60.40.1120">
    <property type="entry name" value="Carboxypeptidase-like, regulatory domain"/>
    <property type="match status" value="1"/>
</dbReference>
<feature type="domain" description="TonB-dependent receptor plug" evidence="3">
    <location>
        <begin position="168"/>
        <end position="276"/>
    </location>
</feature>
<dbReference type="Gene3D" id="2.170.130.10">
    <property type="entry name" value="TonB-dependent receptor, plug domain"/>
    <property type="match status" value="1"/>
</dbReference>
<accession>A0A1M6H2Q7</accession>
<dbReference type="SUPFAM" id="SSF56935">
    <property type="entry name" value="Porins"/>
    <property type="match status" value="1"/>
</dbReference>
<dbReference type="EMBL" id="FQZE01000012">
    <property type="protein sequence ID" value="SHJ16434.1"/>
    <property type="molecule type" value="Genomic_DNA"/>
</dbReference>
<keyword evidence="1" id="KW-1134">Transmembrane beta strand</keyword>
<dbReference type="GO" id="GO:0009279">
    <property type="term" value="C:cell outer membrane"/>
    <property type="evidence" value="ECO:0007669"/>
    <property type="project" value="UniProtKB-SubCell"/>
</dbReference>
<evidence type="ECO:0000256" key="1">
    <source>
        <dbReference type="PROSITE-ProRule" id="PRU01360"/>
    </source>
</evidence>
<dbReference type="InterPro" id="IPR012910">
    <property type="entry name" value="Plug_dom"/>
</dbReference>
<dbReference type="NCBIfam" id="TIGR04057">
    <property type="entry name" value="SusC_RagA_signa"/>
    <property type="match status" value="1"/>
</dbReference>
<comment type="similarity">
    <text evidence="1">Belongs to the TonB-dependent receptor family.</text>
</comment>
<keyword evidence="1 2" id="KW-0812">Transmembrane</keyword>
<evidence type="ECO:0000259" key="3">
    <source>
        <dbReference type="Pfam" id="PF07715"/>
    </source>
</evidence>
<dbReference type="NCBIfam" id="TIGR04056">
    <property type="entry name" value="OMP_RagA_SusC"/>
    <property type="match status" value="1"/>
</dbReference>
<dbReference type="InterPro" id="IPR037066">
    <property type="entry name" value="Plug_dom_sf"/>
</dbReference>
<dbReference type="InterPro" id="IPR023997">
    <property type="entry name" value="TonB-dep_OMP_SusC/RagA_CS"/>
</dbReference>
<dbReference type="Pfam" id="PF13715">
    <property type="entry name" value="CarbopepD_reg_2"/>
    <property type="match status" value="1"/>
</dbReference>
<dbReference type="InterPro" id="IPR008969">
    <property type="entry name" value="CarboxyPept-like_regulatory"/>
</dbReference>
<keyword evidence="1" id="KW-0998">Cell outer membrane</keyword>
<keyword evidence="5" id="KW-1185">Reference proteome</keyword>
<dbReference type="Pfam" id="PF07715">
    <property type="entry name" value="Plug"/>
    <property type="match status" value="1"/>
</dbReference>
<sequence>MNRIRISLHYNENYLLYKTKSNVVTMKKISLFCFLKQAKQLNFVAVFCAGLIVMLFFSTNLFAYPGISESISEAGQQTEISGKVLDTEGLPLPGATITVLGTSRGVITDNDGTYSINAAPSDKLVFSFIGMESQLIDVENKTIIDVTMEPKTEELDDVTVVAFARQKKESVLASIETVKPEDLRVPASNLTTALAGRMSGIISYQRSGEPGQDNAEFFIRGVTTFGYKKDPLILIDGIELSTDDLSRLHPDDIAAFSIMKDATATALYGARGANGVILVTTKEGREGKAKVNIRFENSISQPTQNIDLADPITYMQLHNEAVKTRDPLGLLPYSLSKVENTINGTNPYVYPTTDWQSELLKDYTMNQRLNFNISGGGEVARYYLSGGVTKDNGVLDVDQRNDFNSNIDLKRYLIRSNINIDLTKTTEAVVRVHGTFDDYRGPIQGGTETYKAIVRSNPVLFPAYYPPGEKYQHTNHILFGNYGNGNYINPYAEMVKGYKEYSQSLMLAQIELKQDLKFITEGLRFRLLGNTTRNAYFDVTRNYNPFFYNVTDYNNRTDEYELQLLNSEEGREYLDYQEGQKIVSSTFYAESALDYDRTIAEKHTVTGLLVGIMRQSLYGNAGDLQRSLPFRNLGISGRFTYAYDTKYFLEFNFGYNGTERFSENERFGFFPSAGFGWLISKENFWQPLSNVITEFKLKATHGLVGNDAIGSQNDRFFYLSNVNLNDGGRGYAWGADGGYSRNGVSISRYANDKITWETATKTNIGAEFTLFDKIEFDVDIFKEYRTNILMDRLSFSTFGLQANTKANVGEASSKGIDMSVDIMHNFSNDLWITARGNFTYARGIFEKYEEPDYSATPWLSRVGQPITQQWGYIAERLFVDDAEVANSPLQELGSIAMGGDIKYRDVNGDDKITSLDRVPIGHPTTPEIIYGFGASTGYKNFDVSFFFQGSARSSFWIDAYATSPFVNYSWNGDPYADYEKNNALLQAYADSHWSEGNRDIYALWPRLSDSFEDNNLQRNTWFMQDGSFLRLKSAEMGYSLPRSLFQKYGIENFRIYISGTNLLTFSRFKLWDPEMGGNGLGYPIQKVLNAGLQVSF</sequence>
<reference evidence="4 5" key="1">
    <citation type="submission" date="2016-11" db="EMBL/GenBank/DDBJ databases">
        <authorList>
            <person name="Jaros S."/>
            <person name="Januszkiewicz K."/>
            <person name="Wedrychowicz H."/>
        </authorList>
    </citation>
    <scope>NUCLEOTIDE SEQUENCE [LARGE SCALE GENOMIC DNA]</scope>
    <source>
        <strain evidence="4 5">DSM 27063</strain>
    </source>
</reference>
<dbReference type="STRING" id="1168035.SAMN05444280_11260"/>
<gene>
    <name evidence="4" type="ORF">SAMN05444280_11260</name>
</gene>
<feature type="transmembrane region" description="Helical" evidence="2">
    <location>
        <begin position="41"/>
        <end position="64"/>
    </location>
</feature>
<keyword evidence="1 2" id="KW-0472">Membrane</keyword>
<comment type="subcellular location">
    <subcellularLocation>
        <location evidence="1">Cell outer membrane</location>
        <topology evidence="1">Multi-pass membrane protein</topology>
    </subcellularLocation>
</comment>
<evidence type="ECO:0000256" key="2">
    <source>
        <dbReference type="SAM" id="Phobius"/>
    </source>
</evidence>